<dbReference type="EMBL" id="OCYT01000088">
    <property type="protein sequence ID" value="SON79989.1"/>
    <property type="molecule type" value="Genomic_DNA"/>
</dbReference>
<gene>
    <name evidence="1" type="ORF">XAP6984_330076</name>
    <name evidence="2" type="ORF">XAP7430_280076</name>
</gene>
<reference evidence="3 4" key="1">
    <citation type="submission" date="2017-10" db="EMBL/GenBank/DDBJ databases">
        <authorList>
            <person name="Regsiter A."/>
            <person name="William W."/>
        </authorList>
    </citation>
    <scope>NUCLEOTIDE SEQUENCE [LARGE SCALE GENOMIC DNA]</scope>
    <source>
        <strain evidence="1 4">CFBP6984</strain>
        <strain evidence="2 3">CFBP7430</strain>
    </source>
</reference>
<evidence type="ECO:0000313" key="2">
    <source>
        <dbReference type="EMBL" id="SON87151.1"/>
    </source>
</evidence>
<comment type="caution">
    <text evidence="2">The sequence shown here is derived from an EMBL/GenBank/DDBJ whole genome shotgun (WGS) entry which is preliminary data.</text>
</comment>
<protein>
    <submittedName>
        <fullName evidence="2">Uncharacterized protein</fullName>
    </submittedName>
</protein>
<organism evidence="2 3">
    <name type="scientific">Xanthomonas campestris pv. phaseoli</name>
    <dbReference type="NCBI Taxonomy" id="317013"/>
    <lineage>
        <taxon>Bacteria</taxon>
        <taxon>Pseudomonadati</taxon>
        <taxon>Pseudomonadota</taxon>
        <taxon>Gammaproteobacteria</taxon>
        <taxon>Lysobacterales</taxon>
        <taxon>Lysobacteraceae</taxon>
        <taxon>Xanthomonas</taxon>
    </lineage>
</organism>
<accession>A0AB38E019</accession>
<evidence type="ECO:0000313" key="3">
    <source>
        <dbReference type="Proteomes" id="UP000234166"/>
    </source>
</evidence>
<keyword evidence="4" id="KW-1185">Reference proteome</keyword>
<name>A0AB38E019_XANCH</name>
<dbReference type="Proteomes" id="UP000234166">
    <property type="component" value="Unassembled WGS sequence"/>
</dbReference>
<evidence type="ECO:0000313" key="1">
    <source>
        <dbReference type="EMBL" id="SON79989.1"/>
    </source>
</evidence>
<proteinExistence type="predicted"/>
<sequence>MLWPGSGQSACMDGFTRIPTPDAAPRPLTNLAHVATDAYTHAIAGGGKESLGRKARQRN</sequence>
<dbReference type="AlphaFoldDB" id="A0AB38E019"/>
<dbReference type="EMBL" id="OCYS01000081">
    <property type="protein sequence ID" value="SON87151.1"/>
    <property type="molecule type" value="Genomic_DNA"/>
</dbReference>
<dbReference type="Proteomes" id="UP000234181">
    <property type="component" value="Unassembled WGS sequence"/>
</dbReference>
<evidence type="ECO:0000313" key="4">
    <source>
        <dbReference type="Proteomes" id="UP000234181"/>
    </source>
</evidence>